<protein>
    <submittedName>
        <fullName evidence="2">HEPN domain-containing protein</fullName>
    </submittedName>
</protein>
<evidence type="ECO:0000313" key="2">
    <source>
        <dbReference type="EMBL" id="MDK6028657.1"/>
    </source>
</evidence>
<dbReference type="EMBL" id="JASNVW010000002">
    <property type="protein sequence ID" value="MDK6028657.1"/>
    <property type="molecule type" value="Genomic_DNA"/>
</dbReference>
<dbReference type="Gene3D" id="1.20.120.330">
    <property type="entry name" value="Nucleotidyltransferases domain 2"/>
    <property type="match status" value="1"/>
</dbReference>
<dbReference type="Pfam" id="PF05168">
    <property type="entry name" value="HEPN"/>
    <property type="match status" value="1"/>
</dbReference>
<dbReference type="Proteomes" id="UP001529235">
    <property type="component" value="Unassembled WGS sequence"/>
</dbReference>
<keyword evidence="3" id="KW-1185">Reference proteome</keyword>
<dbReference type="RefSeq" id="WP_285273632.1">
    <property type="nucleotide sequence ID" value="NZ_JASNVW010000002.1"/>
</dbReference>
<dbReference type="SMART" id="SM00748">
    <property type="entry name" value="HEPN"/>
    <property type="match status" value="1"/>
</dbReference>
<comment type="caution">
    <text evidence="2">The sequence shown here is derived from an EMBL/GenBank/DDBJ whole genome shotgun (WGS) entry which is preliminary data.</text>
</comment>
<sequence length="137" mass="15850">MERFEEARRWFLQALRDLKAAGDSLRSGNYEWSCFQAQQAAEKAVKALMYAHGKSSWGHSIIELLTELSIDEHIPEELCVYARELDRHYIPSRHPNAFESGYPGMYYDEPTAEKALMAAKNIVEWVKKRLMEIGVNI</sequence>
<dbReference type="PROSITE" id="PS50910">
    <property type="entry name" value="HEPN"/>
    <property type="match status" value="1"/>
</dbReference>
<organism evidence="2 3">
    <name type="scientific">Ignisphaera cupida</name>
    <dbReference type="NCBI Taxonomy" id="3050454"/>
    <lineage>
        <taxon>Archaea</taxon>
        <taxon>Thermoproteota</taxon>
        <taxon>Thermoprotei</taxon>
        <taxon>Desulfurococcales</taxon>
        <taxon>Desulfurococcaceae</taxon>
        <taxon>Ignisphaera</taxon>
    </lineage>
</organism>
<name>A0ABD4Z5S4_9CREN</name>
<dbReference type="SUPFAM" id="SSF81593">
    <property type="entry name" value="Nucleotidyltransferase substrate binding subunit/domain"/>
    <property type="match status" value="1"/>
</dbReference>
<reference evidence="2 3" key="1">
    <citation type="submission" date="2023-05" db="EMBL/GenBank/DDBJ databases">
        <title>A new hyperthermophilic archaea 'Ignisphaera cupida' sp. nov. and description of the family 'Ignisphaeraceae' fam. nov.</title>
        <authorList>
            <person name="Podosokorskaya O.A."/>
            <person name="Elcheninov A.G."/>
            <person name="Klukina A."/>
            <person name="Merkel A.Y."/>
        </authorList>
    </citation>
    <scope>NUCLEOTIDE SEQUENCE [LARGE SCALE GENOMIC DNA]</scope>
    <source>
        <strain evidence="2 3">4213-co</strain>
    </source>
</reference>
<dbReference type="AlphaFoldDB" id="A0ABD4Z5S4"/>
<evidence type="ECO:0000313" key="3">
    <source>
        <dbReference type="Proteomes" id="UP001529235"/>
    </source>
</evidence>
<gene>
    <name evidence="2" type="ORF">QPL79_04720</name>
</gene>
<accession>A0ABD4Z5S4</accession>
<evidence type="ECO:0000259" key="1">
    <source>
        <dbReference type="PROSITE" id="PS50910"/>
    </source>
</evidence>
<proteinExistence type="predicted"/>
<feature type="domain" description="HEPN" evidence="1">
    <location>
        <begin position="11"/>
        <end position="122"/>
    </location>
</feature>
<dbReference type="InterPro" id="IPR007842">
    <property type="entry name" value="HEPN_dom"/>
</dbReference>